<evidence type="ECO:0000256" key="2">
    <source>
        <dbReference type="SAM" id="Phobius"/>
    </source>
</evidence>
<feature type="compositionally biased region" description="Pro residues" evidence="1">
    <location>
        <begin position="641"/>
        <end position="651"/>
    </location>
</feature>
<feature type="domain" description="eCIS core" evidence="3">
    <location>
        <begin position="44"/>
        <end position="118"/>
    </location>
</feature>
<feature type="compositionally biased region" description="Basic and acidic residues" evidence="1">
    <location>
        <begin position="460"/>
        <end position="484"/>
    </location>
</feature>
<evidence type="ECO:0000313" key="5">
    <source>
        <dbReference type="Proteomes" id="UP000436138"/>
    </source>
</evidence>
<feature type="compositionally biased region" description="Basic and acidic residues" evidence="1">
    <location>
        <begin position="1674"/>
        <end position="1684"/>
    </location>
</feature>
<reference evidence="4 5" key="1">
    <citation type="submission" date="2019-12" db="EMBL/GenBank/DDBJ databases">
        <title>Streptomyces sp. strain T44 isolated from rhizosphere soil of Broussonetia papyrifera.</title>
        <authorList>
            <person name="Mo P."/>
        </authorList>
    </citation>
    <scope>NUCLEOTIDE SEQUENCE [LARGE SCALE GENOMIC DNA]</scope>
    <source>
        <strain evidence="4 5">T44</strain>
    </source>
</reference>
<feature type="region of interest" description="Disordered" evidence="1">
    <location>
        <begin position="1"/>
        <end position="48"/>
    </location>
</feature>
<feature type="compositionally biased region" description="Basic and acidic residues" evidence="1">
    <location>
        <begin position="743"/>
        <end position="752"/>
    </location>
</feature>
<feature type="compositionally biased region" description="Basic and acidic residues" evidence="1">
    <location>
        <begin position="428"/>
        <end position="438"/>
    </location>
</feature>
<feature type="region of interest" description="Disordered" evidence="1">
    <location>
        <begin position="1819"/>
        <end position="1845"/>
    </location>
</feature>
<keyword evidence="2" id="KW-0812">Transmembrane</keyword>
<evidence type="ECO:0000313" key="4">
    <source>
        <dbReference type="EMBL" id="QHA03112.1"/>
    </source>
</evidence>
<name>A0A6I6MUK1_9ACTN</name>
<feature type="compositionally biased region" description="Basic and acidic residues" evidence="1">
    <location>
        <begin position="1690"/>
        <end position="1751"/>
    </location>
</feature>
<feature type="compositionally biased region" description="Low complexity" evidence="1">
    <location>
        <begin position="1002"/>
        <end position="1015"/>
    </location>
</feature>
<feature type="compositionally biased region" description="Basic residues" evidence="1">
    <location>
        <begin position="346"/>
        <end position="360"/>
    </location>
</feature>
<dbReference type="Proteomes" id="UP000436138">
    <property type="component" value="Chromosome"/>
</dbReference>
<feature type="compositionally biased region" description="Basic and acidic residues" evidence="1">
    <location>
        <begin position="1172"/>
        <end position="1185"/>
    </location>
</feature>
<dbReference type="InterPro" id="IPR025295">
    <property type="entry name" value="eCIS_core_dom"/>
</dbReference>
<feature type="compositionally biased region" description="Basic and acidic residues" evidence="1">
    <location>
        <begin position="1077"/>
        <end position="1102"/>
    </location>
</feature>
<dbReference type="SUPFAM" id="SSF48371">
    <property type="entry name" value="ARM repeat"/>
    <property type="match status" value="1"/>
</dbReference>
<accession>A0A6I6MUK1</accession>
<feature type="compositionally biased region" description="Gly residues" evidence="1">
    <location>
        <begin position="887"/>
        <end position="898"/>
    </location>
</feature>
<dbReference type="Pfam" id="PF13699">
    <property type="entry name" value="eCIS_core"/>
    <property type="match status" value="1"/>
</dbReference>
<evidence type="ECO:0000259" key="3">
    <source>
        <dbReference type="Pfam" id="PF13699"/>
    </source>
</evidence>
<feature type="compositionally biased region" description="Low complexity" evidence="1">
    <location>
        <begin position="730"/>
        <end position="742"/>
    </location>
</feature>
<dbReference type="KEGG" id="sbro:GQF42_07325"/>
<feature type="transmembrane region" description="Helical" evidence="2">
    <location>
        <begin position="1538"/>
        <end position="1559"/>
    </location>
</feature>
<feature type="compositionally biased region" description="Low complexity" evidence="1">
    <location>
        <begin position="814"/>
        <end position="845"/>
    </location>
</feature>
<dbReference type="EMBL" id="CP047020">
    <property type="protein sequence ID" value="QHA03112.1"/>
    <property type="molecule type" value="Genomic_DNA"/>
</dbReference>
<feature type="compositionally biased region" description="Low complexity" evidence="1">
    <location>
        <begin position="1145"/>
        <end position="1164"/>
    </location>
</feature>
<proteinExistence type="predicted"/>
<feature type="region of interest" description="Disordered" evidence="1">
    <location>
        <begin position="2002"/>
        <end position="2045"/>
    </location>
</feature>
<feature type="compositionally biased region" description="Low complexity" evidence="1">
    <location>
        <begin position="763"/>
        <end position="773"/>
    </location>
</feature>
<feature type="compositionally biased region" description="Gly residues" evidence="1">
    <location>
        <begin position="1114"/>
        <end position="1127"/>
    </location>
</feature>
<gene>
    <name evidence="4" type="ORF">GQF42_07325</name>
</gene>
<feature type="transmembrane region" description="Helical" evidence="2">
    <location>
        <begin position="1579"/>
        <end position="1600"/>
    </location>
</feature>
<feature type="compositionally biased region" description="Basic and acidic residues" evidence="1">
    <location>
        <begin position="275"/>
        <end position="345"/>
    </location>
</feature>
<feature type="region of interest" description="Disordered" evidence="1">
    <location>
        <begin position="275"/>
        <end position="1277"/>
    </location>
</feature>
<organism evidence="4 5">
    <name type="scientific">Streptomyces broussonetiae</name>
    <dbReference type="NCBI Taxonomy" id="2686304"/>
    <lineage>
        <taxon>Bacteria</taxon>
        <taxon>Bacillati</taxon>
        <taxon>Actinomycetota</taxon>
        <taxon>Actinomycetes</taxon>
        <taxon>Kitasatosporales</taxon>
        <taxon>Streptomycetaceae</taxon>
        <taxon>Streptomyces</taxon>
    </lineage>
</organism>
<feature type="region of interest" description="Disordered" evidence="1">
    <location>
        <begin position="144"/>
        <end position="164"/>
    </location>
</feature>
<evidence type="ECO:0000256" key="1">
    <source>
        <dbReference type="SAM" id="MobiDB-lite"/>
    </source>
</evidence>
<keyword evidence="2" id="KW-0472">Membrane</keyword>
<feature type="region of interest" description="Disordered" evidence="1">
    <location>
        <begin position="1641"/>
        <end position="1774"/>
    </location>
</feature>
<keyword evidence="2" id="KW-1133">Transmembrane helix</keyword>
<feature type="compositionally biased region" description="Basic and acidic residues" evidence="1">
    <location>
        <begin position="510"/>
        <end position="543"/>
    </location>
</feature>
<dbReference type="RefSeq" id="WP_158918783.1">
    <property type="nucleotide sequence ID" value="NZ_CP047020.1"/>
</dbReference>
<feature type="compositionally biased region" description="Basic and acidic residues" evidence="1">
    <location>
        <begin position="1205"/>
        <end position="1229"/>
    </location>
</feature>
<feature type="compositionally biased region" description="Basic and acidic residues" evidence="1">
    <location>
        <begin position="670"/>
        <end position="697"/>
    </location>
</feature>
<feature type="compositionally biased region" description="Polar residues" evidence="1">
    <location>
        <begin position="1"/>
        <end position="14"/>
    </location>
</feature>
<dbReference type="InterPro" id="IPR016024">
    <property type="entry name" value="ARM-type_fold"/>
</dbReference>
<sequence length="2225" mass="237711">MSNSTHAPAQSRQSGSDRKEKARKAQRSARLPAPKEIISGAGHPLDPSVRRDLEARLGHDFSRVRVHTDEASAELAELVGADAVTVGQEIFFRKGAFKPGTEDGRRLLSHELLHTVQAPDQPGRLRSGRDFGGVSLPTDALEQQAEQGARGADVATPEVTRDSSATPGWLRYARLDADRFRSERLDPATLVDRLTAGILRSLRGDPTDSSGRVRRQLVRFAPELEQAVLARLELRLPSSDYQRVLALAEQTSHLPEGMDTPLTPVPVTDTVDRTEAEHDQDDVLERDHHETEQEYRDDSAEGRRRERQHPDGSSRERGEERDGQRPEHDPHEEKHPQRDHQEELKKRKPSGRHKRGKQHSRQQGGTSSSSGSGGASADASASSEYSSPEGTTAGQSASAQPGVATGDQAQAAQPGRDQAQSEVQQQADGKDAQDKNSKDQQAQQDQQDKKDQQAQQQKTEQSKDPKDKPAAAKAEGSPEHERKSASRQPVAGSKPRNPDHLPTPQPGPVRPEEVDRTAEERDGSLARHGVLEGDEKNGEHPEQEQPEGLEPGADSEVDGPHGAEQPGATGEAETALKPEDFVPSTDLDVSSVPTADQLRLPADGSAPAPAEVPSFPAPPPTKAEQVQAARESERADDEPAEPPAAMAPPAPGRRTPQSAPLPGPVAENEAGDRTERDLQTEKPVEQEVGPDPEHSQPADDASPAAKPEAEPQPESGPSVDGSSATRPQTEEGAAATSAQQESTAEHNERQAAEHAPAPVEPTSARASARPAAALHPHQPAGAPNGVGHVTGPTPGHAPAPAGPAAAGAGPVGAPGPSGAVAGPGAAPSAAAPARAAAKSPALGPADQQSDAPGTLGAQPDPGASLEPGGGACAGSPQPSTEADKPEGSGGGCGGGGGAAPEQKSPAPPNVSNQDPQAALGTAAGVPADQTVTVLDGADGAVDHSIGRQQARLKAAPPTAQRPSGAPQTLQGKPPEQAAAPQVSGQLERVAPPGQGQQQKADGNQVQGQNPAQQVQTPNVPDTDAGKADAHDVQNMQDAVNDVPSTDPGLNVTVGPAPQVQLTGDADPQLTDQQAGKYNDKTSEIQDTGRQDAAKPLGEDHIYPDVPQETLKGNVPGGVGGQGGGQGKSGEPLKPGEATVVQQQRGPQIKQAIGQGQGQVGSAQAKNMQQQADARKKNQSDIDKATADNAGKQTDKRGEVGVQAKQARDQWRSEQDKQVTDSDKQADQSHTENNQKILAKRDDSNKQVKDRQTSDNKKIQDNRQQAQHKAQEEKDKKKHQSSGWFGWITSKIKDAFNALLSAVTKIFDYFRKLVNDVIDGFKKFADSVIDTCRKLAVDLIKAVADTLIKICDVLLAAFPALRDKFRKAIEALRDGAIAAVNALADTLKAAVNTLLDALGAALNALLKLAEATLKAIINQVRAAVEAAINFVKAAIAALGQLAALIGDIAPDPGGWLHKMGAAATDGIQHHLWGAVKTAVKAWFDQKVESIVGLTSTLLNILVKGCISLKKIGQMAWKAVISALPMMLAQIIIEKVISMIVPAAGAILTIIQGLMAAWGTVSKIIAAFGKFFAFLKAVKAGPAACLFAEAVAAGVVALLEFVTQYLLSKLKSAGKAVGTKLKSLAQKIMKALAKAGKGAKKAVGTTVNRARTGLRNALSSVRERFPSRGRPAESPLGEHPHERPGEPHVTPHHPEAEHPQTHRPEETRPQTHSPEDHPTETKRPSEHEDPKSTKPHEQEPRPHEPEKPKEPSRPRRPVSRVGRVLNRAKGAVKGALSKARNAARALGRKLKNSKLGRAIRKGAHKIYNGFKRKRDQLRDWWNKRKEQRKQNRDERQKRENSPEAKEARLERALTQIRPKVSRLLDKGVRQPVMRATLLAMRVWYRLTSLGEAGRPRFSIRAVLNPEGEAGSGLEESLRTVLGPEIQGLLEQALGISGGVSSGWNSFRGDEPVGDFAEGLRQEKERIEASLGSELVLFHDGAQEELVARLRNYIRERYGVPGLTPGSPLVAGSHARPRTRRGRGPSVDEERYGYRNPGLNARGAREPTQRDMVRAAMNPDAQSGSADHIAQSWQRYLAERAKQGKAADPFADWLKRYVPNQGNANKGAVFENLFADAHGLKPEHGWVYGTREQYGARDLLEKATGVRLKPDIINFEKKVIYELKSGKLDLSELERLKQLQAQGWRIAYVLAAGPGSRAKGRKAIERAGISVLDWRARGTAYPGTLPLW</sequence>
<feature type="compositionally biased region" description="Polar residues" evidence="1">
    <location>
        <begin position="388"/>
        <end position="399"/>
    </location>
</feature>
<keyword evidence="5" id="KW-1185">Reference proteome</keyword>
<feature type="compositionally biased region" description="Basic and acidic residues" evidence="1">
    <location>
        <begin position="1238"/>
        <end position="1260"/>
    </location>
</feature>
<protein>
    <submittedName>
        <fullName evidence="4">DUF4157 domain-containing protein</fullName>
    </submittedName>
</protein>
<feature type="compositionally biased region" description="Low complexity" evidence="1">
    <location>
        <begin position="364"/>
        <end position="387"/>
    </location>
</feature>